<dbReference type="EMBL" id="CP046161">
    <property type="protein sequence ID" value="QKO30648.1"/>
    <property type="molecule type" value="Genomic_DNA"/>
</dbReference>
<organism evidence="1 2">
    <name type="scientific">Caproicibacterium lactatifermentans</name>
    <dbReference type="NCBI Taxonomy" id="2666138"/>
    <lineage>
        <taxon>Bacteria</taxon>
        <taxon>Bacillati</taxon>
        <taxon>Bacillota</taxon>
        <taxon>Clostridia</taxon>
        <taxon>Eubacteriales</taxon>
        <taxon>Oscillospiraceae</taxon>
        <taxon>Caproicibacterium</taxon>
    </lineage>
</organism>
<proteinExistence type="predicted"/>
<keyword evidence="2" id="KW-1185">Reference proteome</keyword>
<evidence type="ECO:0000313" key="1">
    <source>
        <dbReference type="EMBL" id="QKO30648.1"/>
    </source>
</evidence>
<name>A0ABX6PWF8_9FIRM</name>
<sequence length="78" mass="8586">MDHIKQRNLFSTFGVKISYDANGIGCVASWRFLLSGFVFSKQPTFLGGLFLRLRRQMLAGTAANKPAGRKIPLVGTVL</sequence>
<gene>
    <name evidence="1" type="ORF">GKP14_06330</name>
</gene>
<dbReference type="RefSeq" id="WP_174193414.1">
    <property type="nucleotide sequence ID" value="NZ_CP046051.1"/>
</dbReference>
<evidence type="ECO:0000313" key="2">
    <source>
        <dbReference type="Proteomes" id="UP000509623"/>
    </source>
</evidence>
<accession>A0ABX6PWF8</accession>
<protein>
    <submittedName>
        <fullName evidence="1">Uncharacterized protein</fullName>
    </submittedName>
</protein>
<reference evidence="2" key="1">
    <citation type="submission" date="2019-11" db="EMBL/GenBank/DDBJ databases">
        <authorList>
            <person name="Ren C."/>
            <person name="Wang H."/>
            <person name="Xu Y."/>
        </authorList>
    </citation>
    <scope>NUCLEOTIDE SEQUENCE [LARGE SCALE GENOMIC DNA]</scope>
    <source>
        <strain evidence="2">JNU-WLY1368</strain>
    </source>
</reference>
<dbReference type="Proteomes" id="UP000509623">
    <property type="component" value="Chromosome"/>
</dbReference>